<evidence type="ECO:0000256" key="2">
    <source>
        <dbReference type="SAM" id="Phobius"/>
    </source>
</evidence>
<keyword evidence="2" id="KW-0812">Transmembrane</keyword>
<dbReference type="PANTHER" id="PTHR28008">
    <property type="entry name" value="DOMAIN PROTEIN, PUTATIVE (AFU_ORTHOLOGUE AFUA_3G10980)-RELATED"/>
    <property type="match status" value="1"/>
</dbReference>
<dbReference type="EMBL" id="JAKELL010000141">
    <property type="protein sequence ID" value="KAH8980231.1"/>
    <property type="molecule type" value="Genomic_DNA"/>
</dbReference>
<proteinExistence type="predicted"/>
<feature type="transmembrane region" description="Helical" evidence="2">
    <location>
        <begin position="94"/>
        <end position="113"/>
    </location>
</feature>
<evidence type="ECO:0000313" key="3">
    <source>
        <dbReference type="EMBL" id="KAH8980231.1"/>
    </source>
</evidence>
<gene>
    <name evidence="3" type="ORF">EDB92DRAFT_1805825</name>
</gene>
<evidence type="ECO:0008006" key="5">
    <source>
        <dbReference type="Google" id="ProtNLM"/>
    </source>
</evidence>
<name>A0AAD4L7L6_9AGAM</name>
<comment type="caution">
    <text evidence="3">The sequence shown here is derived from an EMBL/GenBank/DDBJ whole genome shotgun (WGS) entry which is preliminary data.</text>
</comment>
<feature type="compositionally biased region" description="Acidic residues" evidence="1">
    <location>
        <begin position="223"/>
        <end position="246"/>
    </location>
</feature>
<dbReference type="Proteomes" id="UP001201163">
    <property type="component" value="Unassembled WGS sequence"/>
</dbReference>
<feature type="transmembrane region" description="Helical" evidence="2">
    <location>
        <begin position="125"/>
        <end position="146"/>
    </location>
</feature>
<keyword evidence="2" id="KW-0472">Membrane</keyword>
<feature type="transmembrane region" description="Helical" evidence="2">
    <location>
        <begin position="35"/>
        <end position="59"/>
    </location>
</feature>
<sequence>MSDARRHGRRAFKALMRSHHFKIPKYDLPLRIRPWFVVLTTLIMLTLALLGLTNIAHSFPLNDKLLHFFCMGIATGVFYFIFDVEEEYRRIWFWRHCPMMFTVFVCFILGGIVSEFVQSLLPYKIFQFGDIVANLLGSGIGLYVAYHLERYYRRRREISRLYRPLSGSNSSLNLDSDTEDESGTQLLPLYNKPDTPPSAMFPQNKTKKGKGRARPGALALGDVWDEREELFGVGEDDDDDGASEDGNEGRTQQASVRRESSEPPRDTKPVKSVRWAEGSL</sequence>
<protein>
    <recommendedName>
        <fullName evidence="5">VanZ-like domain-containing protein</fullName>
    </recommendedName>
</protein>
<organism evidence="3 4">
    <name type="scientific">Lactarius akahatsu</name>
    <dbReference type="NCBI Taxonomy" id="416441"/>
    <lineage>
        <taxon>Eukaryota</taxon>
        <taxon>Fungi</taxon>
        <taxon>Dikarya</taxon>
        <taxon>Basidiomycota</taxon>
        <taxon>Agaricomycotina</taxon>
        <taxon>Agaricomycetes</taxon>
        <taxon>Russulales</taxon>
        <taxon>Russulaceae</taxon>
        <taxon>Lactarius</taxon>
    </lineage>
</organism>
<accession>A0AAD4L7L6</accession>
<reference evidence="3" key="1">
    <citation type="submission" date="2022-01" db="EMBL/GenBank/DDBJ databases">
        <title>Comparative genomics reveals a dynamic genome evolution in the ectomycorrhizal milk-cap (Lactarius) mushrooms.</title>
        <authorList>
            <consortium name="DOE Joint Genome Institute"/>
            <person name="Lebreton A."/>
            <person name="Tang N."/>
            <person name="Kuo A."/>
            <person name="LaButti K."/>
            <person name="Drula E."/>
            <person name="Barry K."/>
            <person name="Clum A."/>
            <person name="Lipzen A."/>
            <person name="Mousain D."/>
            <person name="Ng V."/>
            <person name="Wang R."/>
            <person name="Wang X."/>
            <person name="Dai Y."/>
            <person name="Henrissat B."/>
            <person name="Grigoriev I.V."/>
            <person name="Guerin-Laguette A."/>
            <person name="Yu F."/>
            <person name="Martin F.M."/>
        </authorList>
    </citation>
    <scope>NUCLEOTIDE SEQUENCE</scope>
    <source>
        <strain evidence="3">QP</strain>
    </source>
</reference>
<evidence type="ECO:0000256" key="1">
    <source>
        <dbReference type="SAM" id="MobiDB-lite"/>
    </source>
</evidence>
<feature type="compositionally biased region" description="Basic and acidic residues" evidence="1">
    <location>
        <begin position="256"/>
        <end position="269"/>
    </location>
</feature>
<evidence type="ECO:0000313" key="4">
    <source>
        <dbReference type="Proteomes" id="UP001201163"/>
    </source>
</evidence>
<dbReference type="PANTHER" id="PTHR28008:SF1">
    <property type="entry name" value="DOMAIN PROTEIN, PUTATIVE (AFU_ORTHOLOGUE AFUA_3G10980)-RELATED"/>
    <property type="match status" value="1"/>
</dbReference>
<keyword evidence="2" id="KW-1133">Transmembrane helix</keyword>
<keyword evidence="4" id="KW-1185">Reference proteome</keyword>
<feature type="transmembrane region" description="Helical" evidence="2">
    <location>
        <begin position="65"/>
        <end position="82"/>
    </location>
</feature>
<dbReference type="AlphaFoldDB" id="A0AAD4L7L6"/>
<feature type="region of interest" description="Disordered" evidence="1">
    <location>
        <begin position="169"/>
        <end position="280"/>
    </location>
</feature>